<dbReference type="KEGG" id="ark:D6B99_13315"/>
<proteinExistence type="predicted"/>
<dbReference type="AlphaFoldDB" id="A0A386HSL6"/>
<name>A0A386HSL6_9BACT</name>
<evidence type="ECO:0000313" key="4">
    <source>
        <dbReference type="Proteomes" id="UP000266118"/>
    </source>
</evidence>
<dbReference type="Pfam" id="PF13635">
    <property type="entry name" value="DUF4143"/>
    <property type="match status" value="1"/>
</dbReference>
<feature type="domain" description="AAA" evidence="1">
    <location>
        <begin position="26"/>
        <end position="139"/>
    </location>
</feature>
<dbReference type="Proteomes" id="UP000266118">
    <property type="component" value="Chromosome"/>
</dbReference>
<dbReference type="PANTHER" id="PTHR43566">
    <property type="entry name" value="CONSERVED PROTEIN"/>
    <property type="match status" value="1"/>
</dbReference>
<dbReference type="Pfam" id="PF13173">
    <property type="entry name" value="AAA_14"/>
    <property type="match status" value="1"/>
</dbReference>
<evidence type="ECO:0000313" key="3">
    <source>
        <dbReference type="EMBL" id="AYD48496.1"/>
    </source>
</evidence>
<dbReference type="PANTHER" id="PTHR43566:SF2">
    <property type="entry name" value="DUF4143 DOMAIN-CONTAINING PROTEIN"/>
    <property type="match status" value="1"/>
</dbReference>
<evidence type="ECO:0000259" key="1">
    <source>
        <dbReference type="Pfam" id="PF13173"/>
    </source>
</evidence>
<dbReference type="EMBL" id="CP032489">
    <property type="protein sequence ID" value="AYD48496.1"/>
    <property type="molecule type" value="Genomic_DNA"/>
</dbReference>
<keyword evidence="4" id="KW-1185">Reference proteome</keyword>
<dbReference type="RefSeq" id="WP_119989300.1">
    <property type="nucleotide sequence ID" value="NZ_CP032489.1"/>
</dbReference>
<evidence type="ECO:0000259" key="2">
    <source>
        <dbReference type="Pfam" id="PF13635"/>
    </source>
</evidence>
<keyword evidence="3" id="KW-0547">Nucleotide-binding</keyword>
<organism evidence="3 4">
    <name type="scientific">Arachidicoccus soli</name>
    <dbReference type="NCBI Taxonomy" id="2341117"/>
    <lineage>
        <taxon>Bacteria</taxon>
        <taxon>Pseudomonadati</taxon>
        <taxon>Bacteroidota</taxon>
        <taxon>Chitinophagia</taxon>
        <taxon>Chitinophagales</taxon>
        <taxon>Chitinophagaceae</taxon>
        <taxon>Arachidicoccus</taxon>
    </lineage>
</organism>
<dbReference type="OrthoDB" id="9801840at2"/>
<dbReference type="InterPro" id="IPR027417">
    <property type="entry name" value="P-loop_NTPase"/>
</dbReference>
<dbReference type="GO" id="GO:0005524">
    <property type="term" value="F:ATP binding"/>
    <property type="evidence" value="ECO:0007669"/>
    <property type="project" value="UniProtKB-KW"/>
</dbReference>
<dbReference type="InterPro" id="IPR025420">
    <property type="entry name" value="DUF4143"/>
</dbReference>
<gene>
    <name evidence="3" type="ORF">D6B99_13315</name>
</gene>
<reference evidence="3 4" key="1">
    <citation type="submission" date="2018-09" db="EMBL/GenBank/DDBJ databases">
        <title>Arachidicoccus sp. nov., a bacterium isolated from soil.</title>
        <authorList>
            <person name="Weon H.-Y."/>
            <person name="Kwon S.-W."/>
            <person name="Lee S.A."/>
        </authorList>
    </citation>
    <scope>NUCLEOTIDE SEQUENCE [LARGE SCALE GENOMIC DNA]</scope>
    <source>
        <strain evidence="3 4">KIS59-12</strain>
    </source>
</reference>
<dbReference type="InterPro" id="IPR041682">
    <property type="entry name" value="AAA_14"/>
</dbReference>
<dbReference type="SUPFAM" id="SSF52540">
    <property type="entry name" value="P-loop containing nucleoside triphosphate hydrolases"/>
    <property type="match status" value="1"/>
</dbReference>
<accession>A0A386HSL6</accession>
<feature type="domain" description="DUF4143" evidence="2">
    <location>
        <begin position="180"/>
        <end position="338"/>
    </location>
</feature>
<protein>
    <submittedName>
        <fullName evidence="3">ATP-binding protein</fullName>
    </submittedName>
</protein>
<dbReference type="Gene3D" id="3.40.50.300">
    <property type="entry name" value="P-loop containing nucleotide triphosphate hydrolases"/>
    <property type="match status" value="1"/>
</dbReference>
<sequence>MSNSKNSFLPRKLHNELERLSELYAVIVVTGPRQSGKTTLCKNQFSNYHYINLENISIREQIVTAPKAFLEQYQQGLIIDEAQYAPELFSYIQVIVDENEDARFILTGSSNFSLMEGITQSLAGRAAILTLLPLSLQELGELIHQNDTNALLFKGGYPAVWAKDIPAQDVSRNYYNTYIERDVRQLLNIKDILRFQTFIKLCAGRIATEFNASALSNEVGVSVPTIQEWLSVLEASYILFRLPPFFRNIGKRLVKAAKLYFYDTSLLCFLLGIENEQQLTTHPLRGAIFENIVVLEFYKNRYNQGKSTNLYFYRDKSQKEVDLIEEKGAKLYAYEIKSAKSFTRGFVSSLDYLRKVIGEDIVSTQVIYDGENDIYSPNNGVVNFRNIKFND</sequence>
<keyword evidence="3" id="KW-0067">ATP-binding</keyword>